<evidence type="ECO:0000313" key="3">
    <source>
        <dbReference type="WBParaSite" id="Csp11.Scaffold630.g16687.t1"/>
    </source>
</evidence>
<keyword evidence="2" id="KW-1185">Reference proteome</keyword>
<dbReference type="eggNOG" id="ENOG502TDRT">
    <property type="taxonomic scope" value="Eukaryota"/>
</dbReference>
<dbReference type="PANTHER" id="PTHR35015:SF4">
    <property type="entry name" value="PROTEIN CBR-OSM-7"/>
    <property type="match status" value="1"/>
</dbReference>
<proteinExistence type="predicted"/>
<protein>
    <submittedName>
        <fullName evidence="3">CHCH domain-containing protein</fullName>
    </submittedName>
</protein>
<accession>A0A1I7UJU8</accession>
<dbReference type="WBParaSite" id="Csp11.Scaffold630.g16687.t1">
    <property type="protein sequence ID" value="Csp11.Scaffold630.g16687.t1"/>
    <property type="gene ID" value="Csp11.Scaffold630.g16687"/>
</dbReference>
<feature type="region of interest" description="Disordered" evidence="1">
    <location>
        <begin position="185"/>
        <end position="222"/>
    </location>
</feature>
<dbReference type="GO" id="GO:0005112">
    <property type="term" value="F:Notch binding"/>
    <property type="evidence" value="ECO:0007669"/>
    <property type="project" value="TreeGrafter"/>
</dbReference>
<organism evidence="2 3">
    <name type="scientific">Caenorhabditis tropicalis</name>
    <dbReference type="NCBI Taxonomy" id="1561998"/>
    <lineage>
        <taxon>Eukaryota</taxon>
        <taxon>Metazoa</taxon>
        <taxon>Ecdysozoa</taxon>
        <taxon>Nematoda</taxon>
        <taxon>Chromadorea</taxon>
        <taxon>Rhabditida</taxon>
        <taxon>Rhabditina</taxon>
        <taxon>Rhabditomorpha</taxon>
        <taxon>Rhabditoidea</taxon>
        <taxon>Rhabditidae</taxon>
        <taxon>Peloderinae</taxon>
        <taxon>Caenorhabditis</taxon>
    </lineage>
</organism>
<evidence type="ECO:0000313" key="2">
    <source>
        <dbReference type="Proteomes" id="UP000095282"/>
    </source>
</evidence>
<dbReference type="GO" id="GO:0045747">
    <property type="term" value="P:positive regulation of Notch signaling pathway"/>
    <property type="evidence" value="ECO:0007669"/>
    <property type="project" value="TreeGrafter"/>
</dbReference>
<dbReference type="GO" id="GO:0005615">
    <property type="term" value="C:extracellular space"/>
    <property type="evidence" value="ECO:0007669"/>
    <property type="project" value="TreeGrafter"/>
</dbReference>
<dbReference type="AlphaFoldDB" id="A0A1I7UJU8"/>
<name>A0A1I7UJU8_9PELO</name>
<feature type="compositionally biased region" description="Basic and acidic residues" evidence="1">
    <location>
        <begin position="202"/>
        <end position="215"/>
    </location>
</feature>
<dbReference type="Proteomes" id="UP000095282">
    <property type="component" value="Unplaced"/>
</dbReference>
<feature type="compositionally biased region" description="Acidic residues" evidence="1">
    <location>
        <begin position="186"/>
        <end position="201"/>
    </location>
</feature>
<dbReference type="InterPro" id="IPR053124">
    <property type="entry name" value="Notch_signaling_modulators"/>
</dbReference>
<evidence type="ECO:0000256" key="1">
    <source>
        <dbReference type="SAM" id="MobiDB-lite"/>
    </source>
</evidence>
<reference evidence="3" key="1">
    <citation type="submission" date="2016-11" db="UniProtKB">
        <authorList>
            <consortium name="WormBaseParasite"/>
        </authorList>
    </citation>
    <scope>IDENTIFICATION</scope>
</reference>
<sequence length="266" mass="30962">MLIRRACEMEPSFSFCRNHAKTAEIRTESQKKRDVFLQWAYVSAKDDQDIEDVDELETTRKKPDRISDYCKNYAHNYNSYCMDGHLEKLEGLLSHFCIRYTKNCKVAGKPNKMEKIRKTETVFPTPMPFFSTTPLPTVGYCDGNAMKYKMECEKEGFMPEDFCRKYKDMCGKLEKVDADTTKSVVDEADSLELPDEFEENEKEERVESEKVKPEEQAEGQGVGTDEVTAYCTNYIENYNFYCVGDMVPEHEKFCNSYKKNCPDRVS</sequence>
<dbReference type="PANTHER" id="PTHR35015">
    <property type="entry name" value="PROTEIN CBR-OSM-7-RELATED"/>
    <property type="match status" value="1"/>
</dbReference>